<keyword evidence="4" id="KW-0472">Membrane</keyword>
<feature type="domain" description="PX" evidence="6">
    <location>
        <begin position="782"/>
        <end position="900"/>
    </location>
</feature>
<dbReference type="InterPro" id="IPR044926">
    <property type="entry name" value="RGS_subdomain_2"/>
</dbReference>
<feature type="region of interest" description="Disordered" evidence="3">
    <location>
        <begin position="669"/>
        <end position="693"/>
    </location>
</feature>
<reference evidence="8 9" key="1">
    <citation type="journal article" date="2016" name="Proc. Natl. Acad. Sci. U.S.A.">
        <title>Comparative genomics of biotechnologically important yeasts.</title>
        <authorList>
            <person name="Riley R."/>
            <person name="Haridas S."/>
            <person name="Wolfe K.H."/>
            <person name="Lopes M.R."/>
            <person name="Hittinger C.T."/>
            <person name="Goeker M."/>
            <person name="Salamov A.A."/>
            <person name="Wisecaver J.H."/>
            <person name="Long T.M."/>
            <person name="Calvey C.H."/>
            <person name="Aerts A.L."/>
            <person name="Barry K.W."/>
            <person name="Choi C."/>
            <person name="Clum A."/>
            <person name="Coughlan A.Y."/>
            <person name="Deshpande S."/>
            <person name="Douglass A.P."/>
            <person name="Hanson S.J."/>
            <person name="Klenk H.-P."/>
            <person name="LaButti K.M."/>
            <person name="Lapidus A."/>
            <person name="Lindquist E.A."/>
            <person name="Lipzen A.M."/>
            <person name="Meier-Kolthoff J.P."/>
            <person name="Ohm R.A."/>
            <person name="Otillar R.P."/>
            <person name="Pangilinan J.L."/>
            <person name="Peng Y."/>
            <person name="Rokas A."/>
            <person name="Rosa C.A."/>
            <person name="Scheuner C."/>
            <person name="Sibirny A.A."/>
            <person name="Slot J.C."/>
            <person name="Stielow J.B."/>
            <person name="Sun H."/>
            <person name="Kurtzman C.P."/>
            <person name="Blackwell M."/>
            <person name="Grigoriev I.V."/>
            <person name="Jeffries T.W."/>
        </authorList>
    </citation>
    <scope>NUCLEOTIDE SEQUENCE [LARGE SCALE GENOMIC DNA]</scope>
    <source>
        <strain evidence="9">ATCC 58044 / CBS 1984 / NCYC 433 / NRRL Y-366-8</strain>
    </source>
</reference>
<feature type="compositionally biased region" description="Acidic residues" evidence="3">
    <location>
        <begin position="675"/>
        <end position="688"/>
    </location>
</feature>
<dbReference type="InterPro" id="IPR036871">
    <property type="entry name" value="PX_dom_sf"/>
</dbReference>
<evidence type="ECO:0000259" key="5">
    <source>
        <dbReference type="PROSITE" id="PS50132"/>
    </source>
</evidence>
<dbReference type="InterPro" id="IPR003114">
    <property type="entry name" value="Phox_assoc"/>
</dbReference>
<dbReference type="PANTHER" id="PTHR22775">
    <property type="entry name" value="SORTING NEXIN"/>
    <property type="match status" value="1"/>
</dbReference>
<feature type="transmembrane region" description="Helical" evidence="4">
    <location>
        <begin position="49"/>
        <end position="72"/>
    </location>
</feature>
<dbReference type="Pfam" id="PF02194">
    <property type="entry name" value="PXA"/>
    <property type="match status" value="1"/>
</dbReference>
<evidence type="ECO:0000259" key="7">
    <source>
        <dbReference type="PROSITE" id="PS51207"/>
    </source>
</evidence>
<dbReference type="OrthoDB" id="120967at2759"/>
<evidence type="ECO:0000256" key="4">
    <source>
        <dbReference type="SAM" id="Phobius"/>
    </source>
</evidence>
<name>A0A1E3NUN3_WICAA</name>
<dbReference type="SMART" id="SM00315">
    <property type="entry name" value="RGS"/>
    <property type="match status" value="1"/>
</dbReference>
<keyword evidence="4" id="KW-1133">Transmembrane helix</keyword>
<accession>A0A1E3NUN3</accession>
<dbReference type="SMART" id="SM00313">
    <property type="entry name" value="PXA"/>
    <property type="match status" value="1"/>
</dbReference>
<dbReference type="SUPFAM" id="SSF48097">
    <property type="entry name" value="Regulator of G-protein signaling, RGS"/>
    <property type="match status" value="1"/>
</dbReference>
<evidence type="ECO:0000259" key="6">
    <source>
        <dbReference type="PROSITE" id="PS50195"/>
    </source>
</evidence>
<dbReference type="EMBL" id="KV454215">
    <property type="protein sequence ID" value="ODQ56793.1"/>
    <property type="molecule type" value="Genomic_DNA"/>
</dbReference>
<dbReference type="GeneID" id="30201209"/>
<dbReference type="Pfam" id="PF00615">
    <property type="entry name" value="RGS"/>
    <property type="match status" value="1"/>
</dbReference>
<comment type="similarity">
    <text evidence="1">Belongs to the sorting nexin family.</text>
</comment>
<keyword evidence="2" id="KW-0175">Coiled coil</keyword>
<feature type="transmembrane region" description="Helical" evidence="4">
    <location>
        <begin position="28"/>
        <end position="44"/>
    </location>
</feature>
<feature type="domain" description="PXA" evidence="7">
    <location>
        <begin position="116"/>
        <end position="301"/>
    </location>
</feature>
<gene>
    <name evidence="8" type="ORF">WICANDRAFT_65673</name>
</gene>
<keyword evidence="4" id="KW-0812">Transmembrane</keyword>
<sequence length="1139" mass="131203">MSNQLEKDKDETIVHEVTEDRSSRPNNLLVLQYLGYGLLCLFFLKYLLFVLLVTFSTLGTLLIFILCGAYFIKIPKSSDSSIRLRFPKLLFTKAEVWNEEVKDMRLNQASMSSNLSSTFSKSIDEISNFILRDFVESWFKSISSDPSFPNQVRVQLKLAIAELESRLYLVDAPNFLVIEILPLITEHFNNFVSAEEIVMGEQRNMSRSSDLEFKITQEYGILHPAVSQKEINKELEIKNYSRSKMSQVVCCLLSHTEQSSSVVSILVREIITNSVLSPVIQLLSDPDFWSQTIVKLASATLKDRDQVRELRSAIDKQYNNPNKPLIPTITKNPLLDHRISPNMRQPEFEKYLKAIDKSDSLNILKQLKYYLAVQISRTNKIQSNSEKFLKYCKRLHLARNLVDKRLESLGSNITDDRRNSTIFANDLDGFITSLSLSQLLSNPSSLSFFMEFMEQRSRTVLLQYWLTVNGIKDPLEDPKDPDYEEELSSSVDMNGAEDVKQIFHRYFNEKLLRIKKETYQEVQKFVDGSARNLAQYVQVRKLILMLQEEIFHRMEDRDLPDFKNSELFLKLLSSESFEESLVNEVDLAHEPSYEDFENEDDELPSTSNEHSLEDLENALSDIMSKNEIEKQKKPPLQKSDSSDSSKRFSMTEGLKNEIFGSSDKGFLTEKPLFGESEDDDEIEDDDSTLSDSKLDVDPEFFSISHDFLNLKEEIDKLEKELEKLSKQSQMLDPLILKAELTNNTNELRILKKSKASYEREIEAKGLQKQQLIVQDNDNSLFGKTKVSIQSWVKGRSHGKDYILYVIEVQKSSEGKSGVGWIIGRRFSQFYKLNELLRKKYPQVNVLAFPKKKIILKFQQKALIDQRRYQLEHYLKKLLEIEEVCSDKEFRKFLTSQDYKVSSTSETPTPRSRIEDTANKIYNGLSSSIDMLNNSRVPSTDSLDGLSKDRTEENLEFSQNVEKVEDMQKELENFDSPIGGIRPELQKSFIKPVTDLVIALFSLNRPNSWLRGRAIIVVLQQIFGSTIEKHIKDLINGLTNEDKILESVNMLRDIIWPNGQFMESGIPRTNKEKNKSKQEARVLLETLMIDTCSKIVGQPSAKSASNKIFSMTQNETLNRNLVYEIIDKILVAVFPEATSK</sequence>
<dbReference type="Pfam" id="PF00787">
    <property type="entry name" value="PX"/>
    <property type="match status" value="1"/>
</dbReference>
<proteinExistence type="inferred from homology"/>
<dbReference type="RefSeq" id="XP_019036000.1">
    <property type="nucleotide sequence ID" value="XM_019183963.1"/>
</dbReference>
<dbReference type="InterPro" id="IPR016137">
    <property type="entry name" value="RGS"/>
</dbReference>
<keyword evidence="9" id="KW-1185">Reference proteome</keyword>
<feature type="domain" description="RGS" evidence="5">
    <location>
        <begin position="435"/>
        <end position="572"/>
    </location>
</feature>
<dbReference type="STRING" id="683960.A0A1E3NUN3"/>
<dbReference type="Pfam" id="PF08628">
    <property type="entry name" value="Nexin_C"/>
    <property type="match status" value="1"/>
</dbReference>
<organism evidence="8 9">
    <name type="scientific">Wickerhamomyces anomalus (strain ATCC 58044 / CBS 1984 / NCYC 433 / NRRL Y-366-8)</name>
    <name type="common">Yeast</name>
    <name type="synonym">Hansenula anomala</name>
    <dbReference type="NCBI Taxonomy" id="683960"/>
    <lineage>
        <taxon>Eukaryota</taxon>
        <taxon>Fungi</taxon>
        <taxon>Dikarya</taxon>
        <taxon>Ascomycota</taxon>
        <taxon>Saccharomycotina</taxon>
        <taxon>Saccharomycetes</taxon>
        <taxon>Phaffomycetales</taxon>
        <taxon>Wickerhamomycetaceae</taxon>
        <taxon>Wickerhamomyces</taxon>
    </lineage>
</organism>
<protein>
    <recommendedName>
        <fullName evidence="10">PXA domain-containing protein</fullName>
    </recommendedName>
</protein>
<dbReference type="SMART" id="SM00312">
    <property type="entry name" value="PX"/>
    <property type="match status" value="1"/>
</dbReference>
<dbReference type="PROSITE" id="PS51207">
    <property type="entry name" value="PXA"/>
    <property type="match status" value="1"/>
</dbReference>
<dbReference type="PANTHER" id="PTHR22775:SF3">
    <property type="entry name" value="SORTING NEXIN-13"/>
    <property type="match status" value="1"/>
</dbReference>
<evidence type="ECO:0000256" key="2">
    <source>
        <dbReference type="SAM" id="Coils"/>
    </source>
</evidence>
<evidence type="ECO:0000256" key="3">
    <source>
        <dbReference type="SAM" id="MobiDB-lite"/>
    </source>
</evidence>
<evidence type="ECO:0000256" key="1">
    <source>
        <dbReference type="ARBA" id="ARBA00010883"/>
    </source>
</evidence>
<evidence type="ECO:0000313" key="9">
    <source>
        <dbReference type="Proteomes" id="UP000094112"/>
    </source>
</evidence>
<dbReference type="GO" id="GO:0035091">
    <property type="term" value="F:phosphatidylinositol binding"/>
    <property type="evidence" value="ECO:0007669"/>
    <property type="project" value="InterPro"/>
</dbReference>
<dbReference type="InterPro" id="IPR001683">
    <property type="entry name" value="PX_dom"/>
</dbReference>
<dbReference type="Gene3D" id="3.30.1520.10">
    <property type="entry name" value="Phox-like domain"/>
    <property type="match status" value="1"/>
</dbReference>
<evidence type="ECO:0008006" key="10">
    <source>
        <dbReference type="Google" id="ProtNLM"/>
    </source>
</evidence>
<feature type="region of interest" description="Disordered" evidence="3">
    <location>
        <begin position="626"/>
        <end position="647"/>
    </location>
</feature>
<evidence type="ECO:0000313" key="8">
    <source>
        <dbReference type="EMBL" id="ODQ56793.1"/>
    </source>
</evidence>
<dbReference type="Proteomes" id="UP000094112">
    <property type="component" value="Unassembled WGS sequence"/>
</dbReference>
<dbReference type="InterPro" id="IPR036305">
    <property type="entry name" value="RGS_sf"/>
</dbReference>
<dbReference type="AlphaFoldDB" id="A0A1E3NUN3"/>
<dbReference type="PROSITE" id="PS50132">
    <property type="entry name" value="RGS"/>
    <property type="match status" value="1"/>
</dbReference>
<dbReference type="SUPFAM" id="SSF64268">
    <property type="entry name" value="PX domain"/>
    <property type="match status" value="1"/>
</dbReference>
<dbReference type="InterPro" id="IPR013937">
    <property type="entry name" value="Sorting_nexin_C"/>
</dbReference>
<dbReference type="PROSITE" id="PS50195">
    <property type="entry name" value="PX"/>
    <property type="match status" value="1"/>
</dbReference>
<dbReference type="Gene3D" id="1.10.167.10">
    <property type="entry name" value="Regulator of G-protein Signalling 4, domain 2"/>
    <property type="match status" value="1"/>
</dbReference>
<feature type="coiled-coil region" evidence="2">
    <location>
        <begin position="707"/>
        <end position="760"/>
    </location>
</feature>